<organism evidence="2 3">
    <name type="scientific">Paspalum notatum var. saurae</name>
    <dbReference type="NCBI Taxonomy" id="547442"/>
    <lineage>
        <taxon>Eukaryota</taxon>
        <taxon>Viridiplantae</taxon>
        <taxon>Streptophyta</taxon>
        <taxon>Embryophyta</taxon>
        <taxon>Tracheophyta</taxon>
        <taxon>Spermatophyta</taxon>
        <taxon>Magnoliopsida</taxon>
        <taxon>Liliopsida</taxon>
        <taxon>Poales</taxon>
        <taxon>Poaceae</taxon>
        <taxon>PACMAD clade</taxon>
        <taxon>Panicoideae</taxon>
        <taxon>Andropogonodae</taxon>
        <taxon>Paspaleae</taxon>
        <taxon>Paspalinae</taxon>
        <taxon>Paspalum</taxon>
    </lineage>
</organism>
<dbReference type="GO" id="GO:0010333">
    <property type="term" value="F:terpene synthase activity"/>
    <property type="evidence" value="ECO:0007669"/>
    <property type="project" value="InterPro"/>
</dbReference>
<evidence type="ECO:0000313" key="3">
    <source>
        <dbReference type="Proteomes" id="UP001341281"/>
    </source>
</evidence>
<dbReference type="Gene3D" id="1.50.10.160">
    <property type="match status" value="1"/>
</dbReference>
<dbReference type="InterPro" id="IPR008949">
    <property type="entry name" value="Isoprenoid_synthase_dom_sf"/>
</dbReference>
<dbReference type="Gene3D" id="1.50.10.130">
    <property type="entry name" value="Terpene synthase, N-terminal domain"/>
    <property type="match status" value="1"/>
</dbReference>
<dbReference type="Proteomes" id="UP001341281">
    <property type="component" value="Chromosome 05"/>
</dbReference>
<dbReference type="PANTHER" id="PTHR31739">
    <property type="entry name" value="ENT-COPALYL DIPHOSPHATE SYNTHASE, CHLOROPLASTIC"/>
    <property type="match status" value="1"/>
</dbReference>
<dbReference type="SUPFAM" id="SSF48576">
    <property type="entry name" value="Terpenoid synthases"/>
    <property type="match status" value="1"/>
</dbReference>
<dbReference type="EMBL" id="CP144749">
    <property type="protein sequence ID" value="WVZ74938.1"/>
    <property type="molecule type" value="Genomic_DNA"/>
</dbReference>
<feature type="domain" description="Terpene synthase N-terminal" evidence="1">
    <location>
        <begin position="246"/>
        <end position="451"/>
    </location>
</feature>
<dbReference type="SUPFAM" id="SSF48239">
    <property type="entry name" value="Terpenoid cyclases/Protein prenyltransferases"/>
    <property type="match status" value="2"/>
</dbReference>
<dbReference type="AlphaFoldDB" id="A0AAQ3WU91"/>
<dbReference type="Gene3D" id="1.10.600.10">
    <property type="entry name" value="Farnesyl Diphosphate Synthase"/>
    <property type="match status" value="1"/>
</dbReference>
<dbReference type="Pfam" id="PF01397">
    <property type="entry name" value="Terpene_synth"/>
    <property type="match status" value="1"/>
</dbReference>
<protein>
    <recommendedName>
        <fullName evidence="1">Terpene synthase N-terminal domain-containing protein</fullName>
    </recommendedName>
</protein>
<dbReference type="InterPro" id="IPR001906">
    <property type="entry name" value="Terpene_synth_N"/>
</dbReference>
<keyword evidence="3" id="KW-1185">Reference proteome</keyword>
<dbReference type="SFLD" id="SFLDG01605">
    <property type="entry name" value="Terpene_Cyclase_Like_1_N-term"/>
    <property type="match status" value="1"/>
</dbReference>
<name>A0AAQ3WU91_PASNO</name>
<accession>A0AAQ3WU91</accession>
<evidence type="ECO:0000259" key="1">
    <source>
        <dbReference type="Pfam" id="PF01397"/>
    </source>
</evidence>
<gene>
    <name evidence="2" type="ORF">U9M48_023052</name>
</gene>
<dbReference type="PANTHER" id="PTHR31739:SF46">
    <property type="entry name" value="COPALYL DIPHOSPHATE SYNTHASE3"/>
    <property type="match status" value="1"/>
</dbReference>
<dbReference type="InterPro" id="IPR036965">
    <property type="entry name" value="Terpene_synth_N_sf"/>
</dbReference>
<dbReference type="FunFam" id="1.50.10.130:FF:000002">
    <property type="entry name" value="Ent-copalyl diphosphate synthase, chloroplastic"/>
    <property type="match status" value="1"/>
</dbReference>
<proteinExistence type="predicted"/>
<dbReference type="GO" id="GO:0000287">
    <property type="term" value="F:magnesium ion binding"/>
    <property type="evidence" value="ECO:0007669"/>
    <property type="project" value="TreeGrafter"/>
</dbReference>
<dbReference type="GO" id="GO:0009507">
    <property type="term" value="C:chloroplast"/>
    <property type="evidence" value="ECO:0007669"/>
    <property type="project" value="TreeGrafter"/>
</dbReference>
<dbReference type="GO" id="GO:0009686">
    <property type="term" value="P:gibberellin biosynthetic process"/>
    <property type="evidence" value="ECO:0007669"/>
    <property type="project" value="TreeGrafter"/>
</dbReference>
<sequence>METASAPGFRRRSIKPAACTSMNSKVANHSMEIGLAGCIWKLEAVSGKAEPVFAVRPQKDEPRDLVGMVDSIRATLKSISDGEINVSAYDTAWVALVKNQDGGDCSPQFPLSIDWIAKNQMPDGSWGDKSFFSIYDRIINTLACTVALKSWNAHDDKCRKGQSFICQNLWRVNEDAEDCMLCGFEITLPTLLEKAKDLGLDLPYDEPALQMIYAKREMKLAKIPKHMLHDVPTTLLLSIEGMEGLDWKKLFKFQGPDGSFMSSPAPTAYALMETGDRKCLEFLTSVTEKYNGGVPFTYPLDIFERLWAVDRLERLGISRYFTSEIEECLAYCFRHWTQEGLPATRDSLVNDIDDTAMGFRLLRLHGYHVDPSVFKHFEKDGEFVCYPMQSNQSITATYNLFRASQVAFPGEEMLEKANIYCRGFLGERRASGRLNDKWVIAKDLPGEVGYSLDFPWKASLPRVQTRMYLEHYGGGDDVWIGKVLYRMPVFSNDVYLNAAKQDFGNFQMNCRLEWHALRKWYDRNNLQAYGVAPESALMAYFLAAASIYEPDRVAERLTWARTAMLAEAISGYLQCNAGSDTKRERLIAKLENHGSNGQVTREEDDPTEKAVLCALRDLIYSASSDDASRGLIREAWGQWLRSWNHESFQGDTALLLVRAIEISSGRYSLCEQNGNHQQYSQLEQLTHSICGKLTSRVAAHQNGENTEGADGLHQQVDLEMQRLTECVLQSCNSISRMTRETFFHVAKSYYYVAHCSPETIDSHMFMVMFKDVV</sequence>
<dbReference type="SFLD" id="SFLDG01014">
    <property type="entry name" value="Terpene_Cyclase_Like_1_N-term"/>
    <property type="match status" value="1"/>
</dbReference>
<evidence type="ECO:0000313" key="2">
    <source>
        <dbReference type="EMBL" id="WVZ74938.1"/>
    </source>
</evidence>
<reference evidence="2 3" key="1">
    <citation type="submission" date="2024-02" db="EMBL/GenBank/DDBJ databases">
        <title>High-quality chromosome-scale genome assembly of Pensacola bahiagrass (Paspalum notatum Flugge var. saurae).</title>
        <authorList>
            <person name="Vega J.M."/>
            <person name="Podio M."/>
            <person name="Orjuela J."/>
            <person name="Siena L.A."/>
            <person name="Pessino S.C."/>
            <person name="Combes M.C."/>
            <person name="Mariac C."/>
            <person name="Albertini E."/>
            <person name="Pupilli F."/>
            <person name="Ortiz J.P.A."/>
            <person name="Leblanc O."/>
        </authorList>
    </citation>
    <scope>NUCLEOTIDE SEQUENCE [LARGE SCALE GENOMIC DNA]</scope>
    <source>
        <strain evidence="2">R1</strain>
        <tissue evidence="2">Leaf</tissue>
    </source>
</reference>
<dbReference type="InterPro" id="IPR008930">
    <property type="entry name" value="Terpenoid_cyclase/PrenylTrfase"/>
</dbReference>
<dbReference type="InterPro" id="IPR050148">
    <property type="entry name" value="Terpene_synthase-like"/>
</dbReference>